<dbReference type="InterPro" id="IPR051397">
    <property type="entry name" value="Zn-ADH-like_protein"/>
</dbReference>
<dbReference type="EC" id="1.-.-.-" evidence="2"/>
<reference evidence="2 3" key="1">
    <citation type="submission" date="2024-01" db="EMBL/GenBank/DDBJ databases">
        <title>Draft genome sequence of Gordonia sp. LSe1-13.</title>
        <authorList>
            <person name="Suphannarot A."/>
            <person name="Mingma R."/>
        </authorList>
    </citation>
    <scope>NUCLEOTIDE SEQUENCE [LARGE SCALE GENOMIC DNA]</scope>
    <source>
        <strain evidence="2 3">LSe1-13</strain>
    </source>
</reference>
<keyword evidence="3" id="KW-1185">Reference proteome</keyword>
<sequence length="343" mass="35824">MRSVPAWMGAWVYQSTGDPKDVLRLESRVPVQQPGEGQVLIRVDAAAVNFADSLVIRGSYQSTPPLPAVAGMEMCGRIVGTGPGVDLEVGERVAGLGVSMSGAFGEYAVMDKGSAFRSPADFSVVESACFTVAYQTAWFALHVRGELGPRESVVVHSAAGGVGLAAVQLAHASGARVIGIVGNEAKIPTALDAGCAEVFVRGTPGLVDEVKRVTGGGADVIIDPVGGPAHSVSERVVRFGGRIVIVGFASGHLPRVRPDLLMVKNYSVVGLHWGLYRSRRPDIVAAEYDRLHRCVSKASIRPVVSTVYDFSEVPKALAEVESGGTAGRVAVSVWPATGDGGPR</sequence>
<dbReference type="InterPro" id="IPR013149">
    <property type="entry name" value="ADH-like_C"/>
</dbReference>
<evidence type="ECO:0000259" key="1">
    <source>
        <dbReference type="SMART" id="SM00829"/>
    </source>
</evidence>
<dbReference type="SUPFAM" id="SSF50129">
    <property type="entry name" value="GroES-like"/>
    <property type="match status" value="1"/>
</dbReference>
<feature type="domain" description="Enoyl reductase (ER)" evidence="1">
    <location>
        <begin position="17"/>
        <end position="331"/>
    </location>
</feature>
<organism evidence="2 3">
    <name type="scientific">Gordonia sesuvii</name>
    <dbReference type="NCBI Taxonomy" id="3116777"/>
    <lineage>
        <taxon>Bacteria</taxon>
        <taxon>Bacillati</taxon>
        <taxon>Actinomycetota</taxon>
        <taxon>Actinomycetes</taxon>
        <taxon>Mycobacteriales</taxon>
        <taxon>Gordoniaceae</taxon>
        <taxon>Gordonia</taxon>
    </lineage>
</organism>
<dbReference type="Pfam" id="PF00107">
    <property type="entry name" value="ADH_zinc_N"/>
    <property type="match status" value="1"/>
</dbReference>
<gene>
    <name evidence="2" type="ORF">VZC37_21775</name>
</gene>
<dbReference type="SUPFAM" id="SSF51735">
    <property type="entry name" value="NAD(P)-binding Rossmann-fold domains"/>
    <property type="match status" value="1"/>
</dbReference>
<comment type="caution">
    <text evidence="2">The sequence shown here is derived from an EMBL/GenBank/DDBJ whole genome shotgun (WGS) entry which is preliminary data.</text>
</comment>
<evidence type="ECO:0000313" key="3">
    <source>
        <dbReference type="Proteomes" id="UP001347146"/>
    </source>
</evidence>
<dbReference type="InterPro" id="IPR036291">
    <property type="entry name" value="NAD(P)-bd_dom_sf"/>
</dbReference>
<dbReference type="InterPro" id="IPR013154">
    <property type="entry name" value="ADH-like_N"/>
</dbReference>
<dbReference type="CDD" id="cd08241">
    <property type="entry name" value="QOR1"/>
    <property type="match status" value="1"/>
</dbReference>
<dbReference type="RefSeq" id="WP_330435699.1">
    <property type="nucleotide sequence ID" value="NZ_JAZDUF010000008.1"/>
</dbReference>
<dbReference type="EMBL" id="JAZDUF010000008">
    <property type="protein sequence ID" value="MEE3852982.1"/>
    <property type="molecule type" value="Genomic_DNA"/>
</dbReference>
<dbReference type="PANTHER" id="PTHR43677">
    <property type="entry name" value="SHORT-CHAIN DEHYDROGENASE/REDUCTASE"/>
    <property type="match status" value="1"/>
</dbReference>
<dbReference type="PANTHER" id="PTHR43677:SF4">
    <property type="entry name" value="QUINONE OXIDOREDUCTASE-LIKE PROTEIN 2"/>
    <property type="match status" value="1"/>
</dbReference>
<proteinExistence type="predicted"/>
<name>A0ABU7MIX7_9ACTN</name>
<dbReference type="Proteomes" id="UP001347146">
    <property type="component" value="Unassembled WGS sequence"/>
</dbReference>
<keyword evidence="2" id="KW-0560">Oxidoreductase</keyword>
<dbReference type="SMART" id="SM00829">
    <property type="entry name" value="PKS_ER"/>
    <property type="match status" value="1"/>
</dbReference>
<evidence type="ECO:0000313" key="2">
    <source>
        <dbReference type="EMBL" id="MEE3852982.1"/>
    </source>
</evidence>
<dbReference type="InterPro" id="IPR011032">
    <property type="entry name" value="GroES-like_sf"/>
</dbReference>
<accession>A0ABU7MIX7</accession>
<dbReference type="Gene3D" id="3.40.50.720">
    <property type="entry name" value="NAD(P)-binding Rossmann-like Domain"/>
    <property type="match status" value="1"/>
</dbReference>
<dbReference type="Gene3D" id="3.90.180.10">
    <property type="entry name" value="Medium-chain alcohol dehydrogenases, catalytic domain"/>
    <property type="match status" value="1"/>
</dbReference>
<dbReference type="GO" id="GO:0016491">
    <property type="term" value="F:oxidoreductase activity"/>
    <property type="evidence" value="ECO:0007669"/>
    <property type="project" value="UniProtKB-KW"/>
</dbReference>
<protein>
    <submittedName>
        <fullName evidence="2">NADPH:quinone oxidoreductase family protein</fullName>
        <ecNumber evidence="2">1.-.-.-</ecNumber>
    </submittedName>
</protein>
<dbReference type="InterPro" id="IPR020843">
    <property type="entry name" value="ER"/>
</dbReference>
<dbReference type="Pfam" id="PF08240">
    <property type="entry name" value="ADH_N"/>
    <property type="match status" value="1"/>
</dbReference>